<sequence length="293" mass="32600">MGIKRSRQDSVSSSEGRSTPYSREQSVDVKIVHLDTDSAVSDHPAVMRCSLPPHQPLAFDSFEAYDVHYQKTHMNRCSECQKNFPDEHFLHLHIGENHDPISDAKRDQGERTYACLVPDCDRLCSTPQKRRLHCIDKHQFPRNYDFFIVQDGIDRRSSMLRPPHRRRSSAFSSMGESASGGARKRGESVASTAGEGMDVVKDKEAHHDEDEEHKNDEPRRTPLKLRGRGGFTHPRADGRGRGGRGATIAAESSKPNSATTADPVDSLAKSMSALQFVPLSVRMAQGRGRARGG</sequence>
<dbReference type="PANTHER" id="PTHR21354:SF0">
    <property type="entry name" value="ZINC FINGER PROTEIN 511"/>
    <property type="match status" value="1"/>
</dbReference>
<feature type="domain" description="C2H2-type" evidence="2">
    <location>
        <begin position="77"/>
        <end position="98"/>
    </location>
</feature>
<dbReference type="PROSITE" id="PS00028">
    <property type="entry name" value="ZINC_FINGER_C2H2_1"/>
    <property type="match status" value="1"/>
</dbReference>
<name>A0A6A7A3R6_9PLEO</name>
<feature type="compositionally biased region" description="Basic and acidic residues" evidence="1">
    <location>
        <begin position="198"/>
        <end position="220"/>
    </location>
</feature>
<accession>A0A6A7A3R6</accession>
<dbReference type="SMART" id="SM00355">
    <property type="entry name" value="ZnF_C2H2"/>
    <property type="match status" value="2"/>
</dbReference>
<dbReference type="InterPro" id="IPR013087">
    <property type="entry name" value="Znf_C2H2_type"/>
</dbReference>
<gene>
    <name evidence="3" type="ORF">CC86DRAFT_320113</name>
</gene>
<dbReference type="EMBL" id="MU006223">
    <property type="protein sequence ID" value="KAF2827766.1"/>
    <property type="molecule type" value="Genomic_DNA"/>
</dbReference>
<dbReference type="InterPro" id="IPR039258">
    <property type="entry name" value="ZNF511"/>
</dbReference>
<dbReference type="AlphaFoldDB" id="A0A6A7A3R6"/>
<reference evidence="3" key="1">
    <citation type="journal article" date="2020" name="Stud. Mycol.">
        <title>101 Dothideomycetes genomes: a test case for predicting lifestyles and emergence of pathogens.</title>
        <authorList>
            <person name="Haridas S."/>
            <person name="Albert R."/>
            <person name="Binder M."/>
            <person name="Bloem J."/>
            <person name="Labutti K."/>
            <person name="Salamov A."/>
            <person name="Andreopoulos B."/>
            <person name="Baker S."/>
            <person name="Barry K."/>
            <person name="Bills G."/>
            <person name="Bluhm B."/>
            <person name="Cannon C."/>
            <person name="Castanera R."/>
            <person name="Culley D."/>
            <person name="Daum C."/>
            <person name="Ezra D."/>
            <person name="Gonzalez J."/>
            <person name="Henrissat B."/>
            <person name="Kuo A."/>
            <person name="Liang C."/>
            <person name="Lipzen A."/>
            <person name="Lutzoni F."/>
            <person name="Magnuson J."/>
            <person name="Mondo S."/>
            <person name="Nolan M."/>
            <person name="Ohm R."/>
            <person name="Pangilinan J."/>
            <person name="Park H.-J."/>
            <person name="Ramirez L."/>
            <person name="Alfaro M."/>
            <person name="Sun H."/>
            <person name="Tritt A."/>
            <person name="Yoshinaga Y."/>
            <person name="Zwiers L.-H."/>
            <person name="Turgeon B."/>
            <person name="Goodwin S."/>
            <person name="Spatafora J."/>
            <person name="Crous P."/>
            <person name="Grigoriev I."/>
        </authorList>
    </citation>
    <scope>NUCLEOTIDE SEQUENCE</scope>
    <source>
        <strain evidence="3">CBS 113818</strain>
    </source>
</reference>
<proteinExistence type="predicted"/>
<evidence type="ECO:0000313" key="3">
    <source>
        <dbReference type="EMBL" id="KAF2827766.1"/>
    </source>
</evidence>
<organism evidence="3 4">
    <name type="scientific">Ophiobolus disseminans</name>
    <dbReference type="NCBI Taxonomy" id="1469910"/>
    <lineage>
        <taxon>Eukaryota</taxon>
        <taxon>Fungi</taxon>
        <taxon>Dikarya</taxon>
        <taxon>Ascomycota</taxon>
        <taxon>Pezizomycotina</taxon>
        <taxon>Dothideomycetes</taxon>
        <taxon>Pleosporomycetidae</taxon>
        <taxon>Pleosporales</taxon>
        <taxon>Pleosporineae</taxon>
        <taxon>Phaeosphaeriaceae</taxon>
        <taxon>Ophiobolus</taxon>
    </lineage>
</organism>
<evidence type="ECO:0000256" key="1">
    <source>
        <dbReference type="SAM" id="MobiDB-lite"/>
    </source>
</evidence>
<dbReference type="Proteomes" id="UP000799424">
    <property type="component" value="Unassembled WGS sequence"/>
</dbReference>
<feature type="region of interest" description="Disordered" evidence="1">
    <location>
        <begin position="1"/>
        <end position="28"/>
    </location>
</feature>
<feature type="compositionally biased region" description="Low complexity" evidence="1">
    <location>
        <begin position="169"/>
        <end position="181"/>
    </location>
</feature>
<feature type="region of interest" description="Disordered" evidence="1">
    <location>
        <begin position="157"/>
        <end position="264"/>
    </location>
</feature>
<keyword evidence="4" id="KW-1185">Reference proteome</keyword>
<protein>
    <recommendedName>
        <fullName evidence="2">C2H2-type domain-containing protein</fullName>
    </recommendedName>
</protein>
<evidence type="ECO:0000259" key="2">
    <source>
        <dbReference type="PROSITE" id="PS00028"/>
    </source>
</evidence>
<dbReference type="PANTHER" id="PTHR21354">
    <property type="entry name" value="ZINC FINGER PROTEIN 511"/>
    <property type="match status" value="1"/>
</dbReference>
<dbReference type="OrthoDB" id="18440at2759"/>
<feature type="compositionally biased region" description="Polar residues" evidence="1">
    <location>
        <begin position="9"/>
        <end position="24"/>
    </location>
</feature>
<evidence type="ECO:0000313" key="4">
    <source>
        <dbReference type="Proteomes" id="UP000799424"/>
    </source>
</evidence>